<accession>A0A4R3KDI4</accession>
<comment type="subcellular location">
    <subcellularLocation>
        <location evidence="1">Cell membrane</location>
        <topology evidence="1">Peripheral membrane protein</topology>
    </subcellularLocation>
</comment>
<gene>
    <name evidence="10" type="ORF">EDD59_104141</name>
</gene>
<keyword evidence="3" id="KW-1003">Cell membrane</keyword>
<dbReference type="PANTHER" id="PTHR43790">
    <property type="entry name" value="CARBOHYDRATE TRANSPORT ATP-BINDING PROTEIN MG119-RELATED"/>
    <property type="match status" value="1"/>
</dbReference>
<dbReference type="CDD" id="cd03215">
    <property type="entry name" value="ABC_Carb_Monos_II"/>
    <property type="match status" value="1"/>
</dbReference>
<dbReference type="InterPro" id="IPR003593">
    <property type="entry name" value="AAA+_ATPase"/>
</dbReference>
<name>A0A4R3KDI4_9FIRM</name>
<dbReference type="OrthoDB" id="9776369at2"/>
<feature type="domain" description="ABC transporter" evidence="9">
    <location>
        <begin position="6"/>
        <end position="243"/>
    </location>
</feature>
<dbReference type="PROSITE" id="PS50893">
    <property type="entry name" value="ABC_TRANSPORTER_2"/>
    <property type="match status" value="2"/>
</dbReference>
<dbReference type="GO" id="GO:0016887">
    <property type="term" value="F:ATP hydrolysis activity"/>
    <property type="evidence" value="ECO:0007669"/>
    <property type="project" value="InterPro"/>
</dbReference>
<evidence type="ECO:0000256" key="7">
    <source>
        <dbReference type="ARBA" id="ARBA00022967"/>
    </source>
</evidence>
<dbReference type="AlphaFoldDB" id="A0A4R3KDI4"/>
<dbReference type="InterPro" id="IPR017871">
    <property type="entry name" value="ABC_transporter-like_CS"/>
</dbReference>
<sequence>MGRTILTAKHITKLFPGMKALDDVDFDLREGEVHILVGENGAGKSTLAKVILGAYKAEEGEITFDGKAVKFNGTKEALERGIVAVYQEFTLVPHISVAQNIFLNREYRTKMGLLDHKEMEKEAQELMKSLNCEYIDVKCHVKDLSVAEQQMVEIAKALSFKPRIMVFDEPTATLSEREVDSLFDQIHRLKKEGIGIIYVSHRMQEFPLIGDRITILRDGVKIKTVGIDECSNAELVNMMVGRDVSRVYVRTPNEHSETALSTEGLCDYKGKVKDVSICVRRGEIVGIAGLVGAGRTETAELLYGIESIKSGKVFVKGKNVLPRTPRNATKLGIGLVSEDRKRQGLALDESIALNIVAVSLKKMFPRFFLSNKRIKETALDYKKQLRIATTSVNKACKYLSGGNQQKVVLAKWLSFNPDILIFDEPTRGIDVAAKMEIYGLMDRLAAEGKAIIMISSELPEVIGMSDRIYIMHEGRIVDEIERGTGDFNSETIGARMMLGAGGTVDADE</sequence>
<keyword evidence="6 10" id="KW-0067">ATP-binding</keyword>
<comment type="caution">
    <text evidence="10">The sequence shown here is derived from an EMBL/GenBank/DDBJ whole genome shotgun (WGS) entry which is preliminary data.</text>
</comment>
<keyword evidence="5" id="KW-0547">Nucleotide-binding</keyword>
<keyword evidence="2" id="KW-0813">Transport</keyword>
<evidence type="ECO:0000256" key="2">
    <source>
        <dbReference type="ARBA" id="ARBA00022448"/>
    </source>
</evidence>
<dbReference type="PROSITE" id="PS00211">
    <property type="entry name" value="ABC_TRANSPORTER_1"/>
    <property type="match status" value="1"/>
</dbReference>
<dbReference type="GO" id="GO:0005886">
    <property type="term" value="C:plasma membrane"/>
    <property type="evidence" value="ECO:0007669"/>
    <property type="project" value="UniProtKB-SubCell"/>
</dbReference>
<evidence type="ECO:0000256" key="8">
    <source>
        <dbReference type="ARBA" id="ARBA00023136"/>
    </source>
</evidence>
<reference evidence="10 11" key="1">
    <citation type="submission" date="2019-03" db="EMBL/GenBank/DDBJ databases">
        <title>Genomic Encyclopedia of Type Strains, Phase IV (KMG-IV): sequencing the most valuable type-strain genomes for metagenomic binning, comparative biology and taxonomic classification.</title>
        <authorList>
            <person name="Goeker M."/>
        </authorList>
    </citation>
    <scope>NUCLEOTIDE SEQUENCE [LARGE SCALE GENOMIC DNA]</scope>
    <source>
        <strain evidence="10 11">DSM 29489</strain>
    </source>
</reference>
<dbReference type="FunFam" id="3.40.50.300:FF:000127">
    <property type="entry name" value="Ribose import ATP-binding protein RbsA"/>
    <property type="match status" value="1"/>
</dbReference>
<dbReference type="RefSeq" id="WP_132379380.1">
    <property type="nucleotide sequence ID" value="NZ_DAIQXH010000101.1"/>
</dbReference>
<evidence type="ECO:0000259" key="9">
    <source>
        <dbReference type="PROSITE" id="PS50893"/>
    </source>
</evidence>
<dbReference type="InterPro" id="IPR003439">
    <property type="entry name" value="ABC_transporter-like_ATP-bd"/>
</dbReference>
<dbReference type="SUPFAM" id="SSF52540">
    <property type="entry name" value="P-loop containing nucleoside triphosphate hydrolases"/>
    <property type="match status" value="2"/>
</dbReference>
<protein>
    <submittedName>
        <fullName evidence="10">Ribose transport system ATP-binding protein/inositol transport system ATP-binding protein</fullName>
    </submittedName>
</protein>
<dbReference type="Pfam" id="PF00005">
    <property type="entry name" value="ABC_tran"/>
    <property type="match status" value="2"/>
</dbReference>
<dbReference type="InterPro" id="IPR050107">
    <property type="entry name" value="ABC_carbohydrate_import_ATPase"/>
</dbReference>
<dbReference type="CDD" id="cd03216">
    <property type="entry name" value="ABC_Carb_Monos_I"/>
    <property type="match status" value="1"/>
</dbReference>
<keyword evidence="8" id="KW-0472">Membrane</keyword>
<dbReference type="PANTHER" id="PTHR43790:SF9">
    <property type="entry name" value="GALACTOFURANOSE TRANSPORTER ATP-BINDING PROTEIN YTFR"/>
    <property type="match status" value="1"/>
</dbReference>
<dbReference type="EMBL" id="SLZZ01000004">
    <property type="protein sequence ID" value="TCS81208.1"/>
    <property type="molecule type" value="Genomic_DNA"/>
</dbReference>
<dbReference type="SMART" id="SM00382">
    <property type="entry name" value="AAA"/>
    <property type="match status" value="2"/>
</dbReference>
<proteinExistence type="predicted"/>
<evidence type="ECO:0000256" key="3">
    <source>
        <dbReference type="ARBA" id="ARBA00022475"/>
    </source>
</evidence>
<keyword evidence="4" id="KW-0677">Repeat</keyword>
<feature type="domain" description="ABC transporter" evidence="9">
    <location>
        <begin position="249"/>
        <end position="498"/>
    </location>
</feature>
<keyword evidence="7" id="KW-1278">Translocase</keyword>
<dbReference type="GO" id="GO:0005524">
    <property type="term" value="F:ATP binding"/>
    <property type="evidence" value="ECO:0007669"/>
    <property type="project" value="UniProtKB-KW"/>
</dbReference>
<dbReference type="InterPro" id="IPR027417">
    <property type="entry name" value="P-loop_NTPase"/>
</dbReference>
<evidence type="ECO:0000256" key="1">
    <source>
        <dbReference type="ARBA" id="ARBA00004202"/>
    </source>
</evidence>
<keyword evidence="11" id="KW-1185">Reference proteome</keyword>
<evidence type="ECO:0000313" key="10">
    <source>
        <dbReference type="EMBL" id="TCS81208.1"/>
    </source>
</evidence>
<organism evidence="10 11">
    <name type="scientific">Muricomes intestini</name>
    <dbReference type="NCBI Taxonomy" id="1796634"/>
    <lineage>
        <taxon>Bacteria</taxon>
        <taxon>Bacillati</taxon>
        <taxon>Bacillota</taxon>
        <taxon>Clostridia</taxon>
        <taxon>Lachnospirales</taxon>
        <taxon>Lachnospiraceae</taxon>
        <taxon>Muricomes</taxon>
    </lineage>
</organism>
<evidence type="ECO:0000313" key="11">
    <source>
        <dbReference type="Proteomes" id="UP000295726"/>
    </source>
</evidence>
<evidence type="ECO:0000256" key="4">
    <source>
        <dbReference type="ARBA" id="ARBA00022737"/>
    </source>
</evidence>
<evidence type="ECO:0000256" key="6">
    <source>
        <dbReference type="ARBA" id="ARBA00022840"/>
    </source>
</evidence>
<dbReference type="Gene3D" id="3.40.50.300">
    <property type="entry name" value="P-loop containing nucleotide triphosphate hydrolases"/>
    <property type="match status" value="2"/>
</dbReference>
<dbReference type="Proteomes" id="UP000295726">
    <property type="component" value="Unassembled WGS sequence"/>
</dbReference>
<evidence type="ECO:0000256" key="5">
    <source>
        <dbReference type="ARBA" id="ARBA00022741"/>
    </source>
</evidence>